<organism evidence="1 2">
    <name type="scientific">Zoarces viviparus</name>
    <name type="common">Viviparous eelpout</name>
    <name type="synonym">Blennius viviparus</name>
    <dbReference type="NCBI Taxonomy" id="48416"/>
    <lineage>
        <taxon>Eukaryota</taxon>
        <taxon>Metazoa</taxon>
        <taxon>Chordata</taxon>
        <taxon>Craniata</taxon>
        <taxon>Vertebrata</taxon>
        <taxon>Euteleostomi</taxon>
        <taxon>Actinopterygii</taxon>
        <taxon>Neopterygii</taxon>
        <taxon>Teleostei</taxon>
        <taxon>Neoteleostei</taxon>
        <taxon>Acanthomorphata</taxon>
        <taxon>Eupercaria</taxon>
        <taxon>Perciformes</taxon>
        <taxon>Cottioidei</taxon>
        <taxon>Zoarcales</taxon>
        <taxon>Zoarcidae</taxon>
        <taxon>Zoarcinae</taxon>
        <taxon>Zoarces</taxon>
    </lineage>
</organism>
<evidence type="ECO:0000313" key="2">
    <source>
        <dbReference type="Proteomes" id="UP001488805"/>
    </source>
</evidence>
<protein>
    <submittedName>
        <fullName evidence="1">Uncharacterized protein</fullName>
    </submittedName>
</protein>
<accession>A0AAW1DZV8</accession>
<keyword evidence="2" id="KW-1185">Reference proteome</keyword>
<dbReference type="EMBL" id="JBCEZU010000586">
    <property type="protein sequence ID" value="KAK9515914.1"/>
    <property type="molecule type" value="Genomic_DNA"/>
</dbReference>
<dbReference type="AlphaFoldDB" id="A0AAW1DZV8"/>
<evidence type="ECO:0000313" key="1">
    <source>
        <dbReference type="EMBL" id="KAK9515914.1"/>
    </source>
</evidence>
<proteinExistence type="predicted"/>
<sequence>MHGRHWIVEMFCIHTFRKVELSVVEDVEGPVRVWQEEKAVQTDDDQKTHHRPGLLGRCLVSASNPSNSSDSEDSLCRIEHAPLDGFPFPQARGQQPGRPEPVELRFAEEPGVDLTHITVRADINSQDVTVV</sequence>
<gene>
    <name evidence="1" type="ORF">VZT92_026513</name>
</gene>
<name>A0AAW1DZV8_ZOAVI</name>
<reference evidence="1 2" key="1">
    <citation type="journal article" date="2024" name="Genome Biol. Evol.">
        <title>Chromosome-level genome assembly of the viviparous eelpout Zoarces viviparus.</title>
        <authorList>
            <person name="Fuhrmann N."/>
            <person name="Brasseur M.V."/>
            <person name="Bakowski C.E."/>
            <person name="Podsiadlowski L."/>
            <person name="Prost S."/>
            <person name="Krehenwinkel H."/>
            <person name="Mayer C."/>
        </authorList>
    </citation>
    <scope>NUCLEOTIDE SEQUENCE [LARGE SCALE GENOMIC DNA]</scope>
    <source>
        <strain evidence="1">NO-MEL_2022_Ind0_liver</strain>
    </source>
</reference>
<comment type="caution">
    <text evidence="1">The sequence shown here is derived from an EMBL/GenBank/DDBJ whole genome shotgun (WGS) entry which is preliminary data.</text>
</comment>
<dbReference type="Proteomes" id="UP001488805">
    <property type="component" value="Unassembled WGS sequence"/>
</dbReference>